<organism evidence="7">
    <name type="scientific">freshwater metagenome</name>
    <dbReference type="NCBI Taxonomy" id="449393"/>
    <lineage>
        <taxon>unclassified sequences</taxon>
        <taxon>metagenomes</taxon>
        <taxon>ecological metagenomes</taxon>
    </lineage>
</organism>
<feature type="transmembrane region" description="Helical" evidence="5">
    <location>
        <begin position="160"/>
        <end position="180"/>
    </location>
</feature>
<feature type="transmembrane region" description="Helical" evidence="5">
    <location>
        <begin position="130"/>
        <end position="153"/>
    </location>
</feature>
<sequence length="241" mass="25384">MRRIRIQLRAELMLLARNGEQLLLTMVIPVVLLGFFGSVDVLPSGNTTSIQFLVPGVLSLAIMSSAMVSLGIATGFERSYLVLKRLGATPLLKRELVIAKILSVFVVQLIQAVILIVLGLVLGWEPGGNLIAASIGVVLLGTAAFAGIGLILAGSLRAEINLAAQNGLYLVLLLLGGMIIPRDSLPGFMGSAARALPSTALADLLRTTLNGDQGSLLIPFVVLGAWALIAPAIAARRFRWS</sequence>
<evidence type="ECO:0000256" key="2">
    <source>
        <dbReference type="ARBA" id="ARBA00022692"/>
    </source>
</evidence>
<dbReference type="PIRSF" id="PIRSF006648">
    <property type="entry name" value="DrrB"/>
    <property type="match status" value="1"/>
</dbReference>
<evidence type="ECO:0000256" key="3">
    <source>
        <dbReference type="ARBA" id="ARBA00022989"/>
    </source>
</evidence>
<reference evidence="7" key="1">
    <citation type="submission" date="2020-05" db="EMBL/GenBank/DDBJ databases">
        <authorList>
            <person name="Chiriac C."/>
            <person name="Salcher M."/>
            <person name="Ghai R."/>
            <person name="Kavagutti S V."/>
        </authorList>
    </citation>
    <scope>NUCLEOTIDE SEQUENCE</scope>
</reference>
<dbReference type="InterPro" id="IPR013525">
    <property type="entry name" value="ABC2_TM"/>
</dbReference>
<feature type="transmembrane region" description="Helical" evidence="5">
    <location>
        <begin position="97"/>
        <end position="124"/>
    </location>
</feature>
<dbReference type="GO" id="GO:0043190">
    <property type="term" value="C:ATP-binding cassette (ABC) transporter complex"/>
    <property type="evidence" value="ECO:0007669"/>
    <property type="project" value="InterPro"/>
</dbReference>
<evidence type="ECO:0000256" key="1">
    <source>
        <dbReference type="ARBA" id="ARBA00004141"/>
    </source>
</evidence>
<evidence type="ECO:0000259" key="6">
    <source>
        <dbReference type="PROSITE" id="PS51012"/>
    </source>
</evidence>
<evidence type="ECO:0000256" key="4">
    <source>
        <dbReference type="ARBA" id="ARBA00023136"/>
    </source>
</evidence>
<dbReference type="PROSITE" id="PS51012">
    <property type="entry name" value="ABC_TM2"/>
    <property type="match status" value="1"/>
</dbReference>
<gene>
    <name evidence="7" type="ORF">UFOPK1808_01325</name>
</gene>
<dbReference type="PANTHER" id="PTHR43229:SF2">
    <property type="entry name" value="NODULATION PROTEIN J"/>
    <property type="match status" value="1"/>
</dbReference>
<accession>A0A6J6HG85</accession>
<evidence type="ECO:0000313" key="7">
    <source>
        <dbReference type="EMBL" id="CAB4610325.1"/>
    </source>
</evidence>
<dbReference type="Pfam" id="PF01061">
    <property type="entry name" value="ABC2_membrane"/>
    <property type="match status" value="1"/>
</dbReference>
<dbReference type="InterPro" id="IPR000412">
    <property type="entry name" value="ABC_2_transport"/>
</dbReference>
<feature type="domain" description="ABC transmembrane type-2" evidence="6">
    <location>
        <begin position="20"/>
        <end position="241"/>
    </location>
</feature>
<feature type="transmembrane region" description="Helical" evidence="5">
    <location>
        <begin position="216"/>
        <end position="235"/>
    </location>
</feature>
<feature type="transmembrane region" description="Helical" evidence="5">
    <location>
        <begin position="21"/>
        <end position="38"/>
    </location>
</feature>
<dbReference type="GO" id="GO:0140359">
    <property type="term" value="F:ABC-type transporter activity"/>
    <property type="evidence" value="ECO:0007669"/>
    <property type="project" value="InterPro"/>
</dbReference>
<proteinExistence type="predicted"/>
<dbReference type="PANTHER" id="PTHR43229">
    <property type="entry name" value="NODULATION PROTEIN J"/>
    <property type="match status" value="1"/>
</dbReference>
<dbReference type="InterPro" id="IPR051784">
    <property type="entry name" value="Nod_factor_ABC_transporter"/>
</dbReference>
<feature type="transmembrane region" description="Helical" evidence="5">
    <location>
        <begin position="50"/>
        <end position="76"/>
    </location>
</feature>
<comment type="subcellular location">
    <subcellularLocation>
        <location evidence="1">Membrane</location>
        <topology evidence="1">Multi-pass membrane protein</topology>
    </subcellularLocation>
</comment>
<name>A0A6J6HG85_9ZZZZ</name>
<keyword evidence="2 5" id="KW-0812">Transmembrane</keyword>
<dbReference type="EMBL" id="CAEZUL010000200">
    <property type="protein sequence ID" value="CAB4610325.1"/>
    <property type="molecule type" value="Genomic_DNA"/>
</dbReference>
<protein>
    <submittedName>
        <fullName evidence="7">Unannotated protein</fullName>
    </submittedName>
</protein>
<keyword evidence="4 5" id="KW-0472">Membrane</keyword>
<dbReference type="InterPro" id="IPR047817">
    <property type="entry name" value="ABC2_TM_bact-type"/>
</dbReference>
<keyword evidence="3 5" id="KW-1133">Transmembrane helix</keyword>
<dbReference type="AlphaFoldDB" id="A0A6J6HG85"/>
<evidence type="ECO:0000256" key="5">
    <source>
        <dbReference type="SAM" id="Phobius"/>
    </source>
</evidence>